<sequence>MRVTRAKVSLFSSISRDRKPLTMHHTHSVFFVS</sequence>
<accession>A0A0A8YAW5</accession>
<dbReference type="EMBL" id="GBRH01275312">
    <property type="protein sequence ID" value="JAD22583.1"/>
    <property type="molecule type" value="Transcribed_RNA"/>
</dbReference>
<protein>
    <submittedName>
        <fullName evidence="1">Uncharacterized protein</fullName>
    </submittedName>
</protein>
<reference evidence="1" key="1">
    <citation type="submission" date="2014-09" db="EMBL/GenBank/DDBJ databases">
        <authorList>
            <person name="Magalhaes I.L.F."/>
            <person name="Oliveira U."/>
            <person name="Santos F.R."/>
            <person name="Vidigal T.H.D.A."/>
            <person name="Brescovit A.D."/>
            <person name="Santos A.J."/>
        </authorList>
    </citation>
    <scope>NUCLEOTIDE SEQUENCE</scope>
    <source>
        <tissue evidence="1">Shoot tissue taken approximately 20 cm above the soil surface</tissue>
    </source>
</reference>
<organism evidence="1">
    <name type="scientific">Arundo donax</name>
    <name type="common">Giant reed</name>
    <name type="synonym">Donax arundinaceus</name>
    <dbReference type="NCBI Taxonomy" id="35708"/>
    <lineage>
        <taxon>Eukaryota</taxon>
        <taxon>Viridiplantae</taxon>
        <taxon>Streptophyta</taxon>
        <taxon>Embryophyta</taxon>
        <taxon>Tracheophyta</taxon>
        <taxon>Spermatophyta</taxon>
        <taxon>Magnoliopsida</taxon>
        <taxon>Liliopsida</taxon>
        <taxon>Poales</taxon>
        <taxon>Poaceae</taxon>
        <taxon>PACMAD clade</taxon>
        <taxon>Arundinoideae</taxon>
        <taxon>Arundineae</taxon>
        <taxon>Arundo</taxon>
    </lineage>
</organism>
<proteinExistence type="predicted"/>
<evidence type="ECO:0000313" key="1">
    <source>
        <dbReference type="EMBL" id="JAD22583.1"/>
    </source>
</evidence>
<dbReference type="AlphaFoldDB" id="A0A0A8YAW5"/>
<reference evidence="1" key="2">
    <citation type="journal article" date="2015" name="Data Brief">
        <title>Shoot transcriptome of the giant reed, Arundo donax.</title>
        <authorList>
            <person name="Barrero R.A."/>
            <person name="Guerrero F.D."/>
            <person name="Moolhuijzen P."/>
            <person name="Goolsby J.A."/>
            <person name="Tidwell J."/>
            <person name="Bellgard S.E."/>
            <person name="Bellgard M.I."/>
        </authorList>
    </citation>
    <scope>NUCLEOTIDE SEQUENCE</scope>
    <source>
        <tissue evidence="1">Shoot tissue taken approximately 20 cm above the soil surface</tissue>
    </source>
</reference>
<name>A0A0A8YAW5_ARUDO</name>